<dbReference type="Gene3D" id="3.60.10.10">
    <property type="entry name" value="Endonuclease/exonuclease/phosphatase"/>
    <property type="match status" value="1"/>
</dbReference>
<proteinExistence type="predicted"/>
<reference evidence="1 2" key="1">
    <citation type="journal article" date="2021" name="Elife">
        <title>Chloroplast acquisition without the gene transfer in kleptoplastic sea slugs, Plakobranchus ocellatus.</title>
        <authorList>
            <person name="Maeda T."/>
            <person name="Takahashi S."/>
            <person name="Yoshida T."/>
            <person name="Shimamura S."/>
            <person name="Takaki Y."/>
            <person name="Nagai Y."/>
            <person name="Toyoda A."/>
            <person name="Suzuki Y."/>
            <person name="Arimoto A."/>
            <person name="Ishii H."/>
            <person name="Satoh N."/>
            <person name="Nishiyama T."/>
            <person name="Hasebe M."/>
            <person name="Maruyama T."/>
            <person name="Minagawa J."/>
            <person name="Obokata J."/>
            <person name="Shigenobu S."/>
        </authorList>
    </citation>
    <scope>NUCLEOTIDE SEQUENCE [LARGE SCALE GENOMIC DNA]</scope>
</reference>
<sequence length="123" mass="13304">MLSGTPSGQGLEARIEPVSEVSLQISGWVCYALCLQRAIKDGTMLMERQEEIIIVMGDLNARVGDERVEDVVGPSGIGTVNERGSRLIEWGQANDFTITNIDIKTTLGDSGLGRAPEIEVETK</sequence>
<accession>A0AAV4AII5</accession>
<comment type="caution">
    <text evidence="1">The sequence shown here is derived from an EMBL/GenBank/DDBJ whole genome shotgun (WGS) entry which is preliminary data.</text>
</comment>
<protein>
    <submittedName>
        <fullName evidence="1">Craniofacial development protein 2-like</fullName>
    </submittedName>
</protein>
<dbReference type="EMBL" id="BLXT01003778">
    <property type="protein sequence ID" value="GFO06600.1"/>
    <property type="molecule type" value="Genomic_DNA"/>
</dbReference>
<evidence type="ECO:0000313" key="1">
    <source>
        <dbReference type="EMBL" id="GFO06600.1"/>
    </source>
</evidence>
<dbReference type="AlphaFoldDB" id="A0AAV4AII5"/>
<dbReference type="InterPro" id="IPR036691">
    <property type="entry name" value="Endo/exonu/phosph_ase_sf"/>
</dbReference>
<dbReference type="Proteomes" id="UP000735302">
    <property type="component" value="Unassembled WGS sequence"/>
</dbReference>
<evidence type="ECO:0000313" key="2">
    <source>
        <dbReference type="Proteomes" id="UP000735302"/>
    </source>
</evidence>
<keyword evidence="2" id="KW-1185">Reference proteome</keyword>
<gene>
    <name evidence="1" type="ORF">PoB_003310500</name>
</gene>
<organism evidence="1 2">
    <name type="scientific">Plakobranchus ocellatus</name>
    <dbReference type="NCBI Taxonomy" id="259542"/>
    <lineage>
        <taxon>Eukaryota</taxon>
        <taxon>Metazoa</taxon>
        <taxon>Spiralia</taxon>
        <taxon>Lophotrochozoa</taxon>
        <taxon>Mollusca</taxon>
        <taxon>Gastropoda</taxon>
        <taxon>Heterobranchia</taxon>
        <taxon>Euthyneura</taxon>
        <taxon>Panpulmonata</taxon>
        <taxon>Sacoglossa</taxon>
        <taxon>Placobranchoidea</taxon>
        <taxon>Plakobranchidae</taxon>
        <taxon>Plakobranchus</taxon>
    </lineage>
</organism>
<name>A0AAV4AII5_9GAST</name>